<dbReference type="Gene3D" id="2.60.120.180">
    <property type="match status" value="1"/>
</dbReference>
<dbReference type="Pfam" id="PF01670">
    <property type="entry name" value="Glyco_hydro_12"/>
    <property type="match status" value="1"/>
</dbReference>
<evidence type="ECO:0000259" key="3">
    <source>
        <dbReference type="SMART" id="SM00458"/>
    </source>
</evidence>
<dbReference type="InterPro" id="IPR002594">
    <property type="entry name" value="GH12"/>
</dbReference>
<dbReference type="PROSITE" id="PS50231">
    <property type="entry name" value="RICIN_B_LECTIN"/>
    <property type="match status" value="2"/>
</dbReference>
<reference evidence="4" key="1">
    <citation type="submission" date="2024-06" db="EMBL/GenBank/DDBJ databases">
        <title>The genome sequences of Kitasatospora sp. strain HUAS MG31.</title>
        <authorList>
            <person name="Mo P."/>
        </authorList>
    </citation>
    <scope>NUCLEOTIDE SEQUENCE</scope>
    <source>
        <strain evidence="4">HUAS MG31</strain>
    </source>
</reference>
<organism evidence="4">
    <name type="scientific">Kitasatospora camelliae</name>
    <dbReference type="NCBI Taxonomy" id="3156397"/>
    <lineage>
        <taxon>Bacteria</taxon>
        <taxon>Bacillati</taxon>
        <taxon>Actinomycetota</taxon>
        <taxon>Actinomycetes</taxon>
        <taxon>Kitasatosporales</taxon>
        <taxon>Streptomycetaceae</taxon>
        <taxon>Kitasatospora</taxon>
    </lineage>
</organism>
<dbReference type="EMBL" id="CP159872">
    <property type="protein sequence ID" value="XCM78537.1"/>
    <property type="molecule type" value="Genomic_DNA"/>
</dbReference>
<dbReference type="GO" id="GO:0000272">
    <property type="term" value="P:polysaccharide catabolic process"/>
    <property type="evidence" value="ECO:0007669"/>
    <property type="project" value="UniProtKB-KW"/>
</dbReference>
<gene>
    <name evidence="4" type="ORF">ABWK59_06150</name>
</gene>
<dbReference type="SUPFAM" id="SSF50370">
    <property type="entry name" value="Ricin B-like lectins"/>
    <property type="match status" value="2"/>
</dbReference>
<dbReference type="PANTHER" id="PTHR34002">
    <property type="entry name" value="BLR1656 PROTEIN"/>
    <property type="match status" value="1"/>
</dbReference>
<evidence type="ECO:0000256" key="1">
    <source>
        <dbReference type="ARBA" id="ARBA00005519"/>
    </source>
</evidence>
<dbReference type="SMART" id="SM00458">
    <property type="entry name" value="RICIN"/>
    <property type="match status" value="2"/>
</dbReference>
<dbReference type="AlphaFoldDB" id="A0AAU8JQG9"/>
<evidence type="ECO:0000313" key="4">
    <source>
        <dbReference type="EMBL" id="XCM78537.1"/>
    </source>
</evidence>
<dbReference type="GO" id="GO:0008810">
    <property type="term" value="F:cellulase activity"/>
    <property type="evidence" value="ECO:0007669"/>
    <property type="project" value="InterPro"/>
</dbReference>
<accession>A0AAU8JQG9</accession>
<sequence>MTLHHHRDRPAGRSLRRRARSVVLALALVGGLQGGLAGAASADPAVTLCTSVNGPYGSAVVGGGRYRIMPDEWNSSAELCMRSDGGPNFTVTGSALTNATNTRPGAPGAYTRIEYVPRPSELPTPVATLGDTLTSWRTTTGVAGQYNTAYDLWYADTAAGCGPTTSHELMIWLNRQGGPVPLGTATQQVTLGGRAYQVYQHQDATSGKQVISYLMTNPTTSVYDLNLRTVTADAVVRGFVPAGGVLCSVQAGFEIWNGGTGLATTSFAYLPSTGLPSGNLTSGLPGKCLDAGNNAADPGDASLPADIWDCAATPGQTWTAGNDGTLKALGRCLDVVGGGRDNGTPVRLYPCNGTGAQVWTPNGKGLLNPQSGLCLADPAASTANGTRLILWTCGATGQDWRLPYGGQPIWTAFTNKATNTCLSGGVETPTSVSLHGCNSTPTPPQNWQLVNDGTLRLSTGACLDAGTAGTAGSPVLLAPCSGSTGQQWLLSPTGYLLNPASGRCLDDPKSTPVPGVQLHLWTCNGTAAQTWYSAA</sequence>
<dbReference type="InterPro" id="IPR013320">
    <property type="entry name" value="ConA-like_dom_sf"/>
</dbReference>
<dbReference type="InterPro" id="IPR000772">
    <property type="entry name" value="Ricin_B_lectin"/>
</dbReference>
<dbReference type="Pfam" id="PF00652">
    <property type="entry name" value="Ricin_B_lectin"/>
    <property type="match status" value="2"/>
</dbReference>
<evidence type="ECO:0000256" key="2">
    <source>
        <dbReference type="RuleBase" id="RU361163"/>
    </source>
</evidence>
<dbReference type="InterPro" id="IPR013319">
    <property type="entry name" value="GH11/12"/>
</dbReference>
<proteinExistence type="inferred from homology"/>
<keyword evidence="2" id="KW-0378">Hydrolase</keyword>
<name>A0AAU8JQG9_9ACTN</name>
<dbReference type="InterPro" id="IPR035992">
    <property type="entry name" value="Ricin_B-like_lectins"/>
</dbReference>
<protein>
    <submittedName>
        <fullName evidence="4">Ricin-type beta-trefoil lectin domain protein</fullName>
    </submittedName>
</protein>
<dbReference type="SUPFAM" id="SSF49899">
    <property type="entry name" value="Concanavalin A-like lectins/glucanases"/>
    <property type="match status" value="1"/>
</dbReference>
<keyword evidence="2" id="KW-0119">Carbohydrate metabolism</keyword>
<dbReference type="Gene3D" id="2.80.10.50">
    <property type="match status" value="2"/>
</dbReference>
<dbReference type="RefSeq" id="WP_354638502.1">
    <property type="nucleotide sequence ID" value="NZ_CP159872.1"/>
</dbReference>
<keyword evidence="2" id="KW-0624">Polysaccharide degradation</keyword>
<feature type="domain" description="Ricin B lectin" evidence="3">
    <location>
        <begin position="276"/>
        <end position="403"/>
    </location>
</feature>
<dbReference type="KEGG" id="kcm:ABWK59_06150"/>
<feature type="domain" description="Ricin B lectin" evidence="3">
    <location>
        <begin position="407"/>
        <end position="534"/>
    </location>
</feature>
<comment type="similarity">
    <text evidence="1 2">Belongs to the glycosyl hydrolase 12 (cellulase H) family.</text>
</comment>
<keyword evidence="2" id="KW-0326">Glycosidase</keyword>
<dbReference type="PANTHER" id="PTHR34002:SF9">
    <property type="entry name" value="XYLOGLUCAN-SPECIFIC ENDO-BETA-1,4-GLUCANASE A"/>
    <property type="match status" value="1"/>
</dbReference>